<keyword evidence="3" id="KW-1185">Reference proteome</keyword>
<organism evidence="2 3">
    <name type="scientific">Pristionchus mayeri</name>
    <dbReference type="NCBI Taxonomy" id="1317129"/>
    <lineage>
        <taxon>Eukaryota</taxon>
        <taxon>Metazoa</taxon>
        <taxon>Ecdysozoa</taxon>
        <taxon>Nematoda</taxon>
        <taxon>Chromadorea</taxon>
        <taxon>Rhabditida</taxon>
        <taxon>Rhabditina</taxon>
        <taxon>Diplogasteromorpha</taxon>
        <taxon>Diplogasteroidea</taxon>
        <taxon>Neodiplogasteridae</taxon>
        <taxon>Pristionchus</taxon>
    </lineage>
</organism>
<sequence length="109" mass="12366">MILSGFADDPLWKVACCIGARESAGHYHIHPRNRDKCKLRSIRLPVEGQRGNAARSRHEALHRRHNSRVPSPPRPRSAIRENAEGDYGNMEDGRCSQNLSFRVPPCTIR</sequence>
<evidence type="ECO:0000313" key="2">
    <source>
        <dbReference type="EMBL" id="GMR53971.1"/>
    </source>
</evidence>
<dbReference type="AlphaFoldDB" id="A0AAN5I896"/>
<dbReference type="EMBL" id="BTRK01000005">
    <property type="protein sequence ID" value="GMR53971.1"/>
    <property type="molecule type" value="Genomic_DNA"/>
</dbReference>
<comment type="caution">
    <text evidence="2">The sequence shown here is derived from an EMBL/GenBank/DDBJ whole genome shotgun (WGS) entry which is preliminary data.</text>
</comment>
<gene>
    <name evidence="2" type="ORF">PMAYCL1PPCAC_24166</name>
</gene>
<evidence type="ECO:0000256" key="1">
    <source>
        <dbReference type="SAM" id="MobiDB-lite"/>
    </source>
</evidence>
<dbReference type="Proteomes" id="UP001328107">
    <property type="component" value="Unassembled WGS sequence"/>
</dbReference>
<accession>A0AAN5I896</accession>
<feature type="region of interest" description="Disordered" evidence="1">
    <location>
        <begin position="48"/>
        <end position="96"/>
    </location>
</feature>
<name>A0AAN5I896_9BILA</name>
<evidence type="ECO:0000313" key="3">
    <source>
        <dbReference type="Proteomes" id="UP001328107"/>
    </source>
</evidence>
<protein>
    <submittedName>
        <fullName evidence="2">Uncharacterized protein</fullName>
    </submittedName>
</protein>
<reference evidence="3" key="1">
    <citation type="submission" date="2022-10" db="EMBL/GenBank/DDBJ databases">
        <title>Genome assembly of Pristionchus species.</title>
        <authorList>
            <person name="Yoshida K."/>
            <person name="Sommer R.J."/>
        </authorList>
    </citation>
    <scope>NUCLEOTIDE SEQUENCE [LARGE SCALE GENOMIC DNA]</scope>
    <source>
        <strain evidence="3">RS5460</strain>
    </source>
</reference>
<proteinExistence type="predicted"/>